<protein>
    <recommendedName>
        <fullName evidence="2">Outer membrane protein beta-barrel domain-containing protein</fullName>
    </recommendedName>
</protein>
<accession>A0A383EEV3</accession>
<dbReference type="EMBL" id="UINC01225187">
    <property type="protein sequence ID" value="SVE55144.1"/>
    <property type="molecule type" value="Genomic_DNA"/>
</dbReference>
<organism evidence="1">
    <name type="scientific">marine metagenome</name>
    <dbReference type="NCBI Taxonomy" id="408172"/>
    <lineage>
        <taxon>unclassified sequences</taxon>
        <taxon>metagenomes</taxon>
        <taxon>ecological metagenomes</taxon>
    </lineage>
</organism>
<dbReference type="AlphaFoldDB" id="A0A383EEV3"/>
<sequence>MKKKICGLLMVIYSIFAFLPSSASAIKVKLRLDLPLGGSYSVNGLDSFVSQGGFGLGLGVLIPYDQDMDIETGYEYSSVRFNNTSESYKGSYTSHFLKLGGSYFGLQITDSYRLLTGATFDLPLAGQAEVTRKSDQESQSSSDFGGWGIYANAGITNGNMDYYLFYDQRKRSYGLTPPGKSEKLSWTTSQYGLGIGFTF</sequence>
<evidence type="ECO:0000313" key="1">
    <source>
        <dbReference type="EMBL" id="SVE55144.1"/>
    </source>
</evidence>
<name>A0A383EEV3_9ZZZZ</name>
<reference evidence="1" key="1">
    <citation type="submission" date="2018-05" db="EMBL/GenBank/DDBJ databases">
        <authorList>
            <person name="Lanie J.A."/>
            <person name="Ng W.-L."/>
            <person name="Kazmierczak K.M."/>
            <person name="Andrzejewski T.M."/>
            <person name="Davidsen T.M."/>
            <person name="Wayne K.J."/>
            <person name="Tettelin H."/>
            <person name="Glass J.I."/>
            <person name="Rusch D."/>
            <person name="Podicherti R."/>
            <person name="Tsui H.-C.T."/>
            <person name="Winkler M.E."/>
        </authorList>
    </citation>
    <scope>NUCLEOTIDE SEQUENCE</scope>
</reference>
<gene>
    <name evidence="1" type="ORF">METZ01_LOCUS507998</name>
</gene>
<evidence type="ECO:0008006" key="2">
    <source>
        <dbReference type="Google" id="ProtNLM"/>
    </source>
</evidence>
<proteinExistence type="predicted"/>